<dbReference type="SUPFAM" id="SSF53720">
    <property type="entry name" value="ALDH-like"/>
    <property type="match status" value="1"/>
</dbReference>
<feature type="domain" description="Aldehyde dehydrogenase" evidence="2">
    <location>
        <begin position="12"/>
        <end position="425"/>
    </location>
</feature>
<organism evidence="3 4">
    <name type="scientific">Polystyrenella longa</name>
    <dbReference type="NCBI Taxonomy" id="2528007"/>
    <lineage>
        <taxon>Bacteria</taxon>
        <taxon>Pseudomonadati</taxon>
        <taxon>Planctomycetota</taxon>
        <taxon>Planctomycetia</taxon>
        <taxon>Planctomycetales</taxon>
        <taxon>Planctomycetaceae</taxon>
        <taxon>Polystyrenella</taxon>
    </lineage>
</organism>
<dbReference type="CDD" id="cd07129">
    <property type="entry name" value="ALDH_KGSADH"/>
    <property type="match status" value="1"/>
</dbReference>
<proteinExistence type="predicted"/>
<dbReference type="InterPro" id="IPR050740">
    <property type="entry name" value="Aldehyde_DH_Superfamily"/>
</dbReference>
<accession>A0A518CRV4</accession>
<dbReference type="Gene3D" id="3.40.309.10">
    <property type="entry name" value="Aldehyde Dehydrogenase, Chain A, domain 2"/>
    <property type="match status" value="1"/>
</dbReference>
<dbReference type="AlphaFoldDB" id="A0A518CRV4"/>
<name>A0A518CRV4_9PLAN</name>
<keyword evidence="4" id="KW-1185">Reference proteome</keyword>
<dbReference type="InterPro" id="IPR016161">
    <property type="entry name" value="Ald_DH/histidinol_DH"/>
</dbReference>
<dbReference type="InterPro" id="IPR016162">
    <property type="entry name" value="Ald_DH_N"/>
</dbReference>
<dbReference type="InterPro" id="IPR016163">
    <property type="entry name" value="Ald_DH_C"/>
</dbReference>
<keyword evidence="1 3" id="KW-0560">Oxidoreductase</keyword>
<dbReference type="KEGG" id="plon:Pla110_37110"/>
<dbReference type="GO" id="GO:0033721">
    <property type="term" value="F:aldehyde dehydrogenase (NADP+) activity"/>
    <property type="evidence" value="ECO:0007669"/>
    <property type="project" value="UniProtKB-EC"/>
</dbReference>
<dbReference type="Pfam" id="PF00171">
    <property type="entry name" value="Aldedh"/>
    <property type="match status" value="1"/>
</dbReference>
<dbReference type="EMBL" id="CP036281">
    <property type="protein sequence ID" value="QDU81959.1"/>
    <property type="molecule type" value="Genomic_DNA"/>
</dbReference>
<evidence type="ECO:0000259" key="2">
    <source>
        <dbReference type="Pfam" id="PF00171"/>
    </source>
</evidence>
<gene>
    <name evidence="3" type="primary">aldH</name>
    <name evidence="3" type="ORF">Pla110_37110</name>
</gene>
<evidence type="ECO:0000313" key="4">
    <source>
        <dbReference type="Proteomes" id="UP000317178"/>
    </source>
</evidence>
<reference evidence="3 4" key="1">
    <citation type="submission" date="2019-02" db="EMBL/GenBank/DDBJ databases">
        <title>Deep-cultivation of Planctomycetes and their phenomic and genomic characterization uncovers novel biology.</title>
        <authorList>
            <person name="Wiegand S."/>
            <person name="Jogler M."/>
            <person name="Boedeker C."/>
            <person name="Pinto D."/>
            <person name="Vollmers J."/>
            <person name="Rivas-Marin E."/>
            <person name="Kohn T."/>
            <person name="Peeters S.H."/>
            <person name="Heuer A."/>
            <person name="Rast P."/>
            <person name="Oberbeckmann S."/>
            <person name="Bunk B."/>
            <person name="Jeske O."/>
            <person name="Meyerdierks A."/>
            <person name="Storesund J.E."/>
            <person name="Kallscheuer N."/>
            <person name="Luecker S."/>
            <person name="Lage O.M."/>
            <person name="Pohl T."/>
            <person name="Merkel B.J."/>
            <person name="Hornburger P."/>
            <person name="Mueller R.-W."/>
            <person name="Bruemmer F."/>
            <person name="Labrenz M."/>
            <person name="Spormann A.M."/>
            <person name="Op den Camp H."/>
            <person name="Overmann J."/>
            <person name="Amann R."/>
            <person name="Jetten M.S.M."/>
            <person name="Mascher T."/>
            <person name="Medema M.H."/>
            <person name="Devos D.P."/>
            <person name="Kaster A.-K."/>
            <person name="Ovreas L."/>
            <person name="Rohde M."/>
            <person name="Galperin M.Y."/>
            <person name="Jogler C."/>
        </authorList>
    </citation>
    <scope>NUCLEOTIDE SEQUENCE [LARGE SCALE GENOMIC DNA]</scope>
    <source>
        <strain evidence="3 4">Pla110</strain>
    </source>
</reference>
<dbReference type="InterPro" id="IPR015590">
    <property type="entry name" value="Aldehyde_DH_dom"/>
</dbReference>
<sequence>MAVSKVLIGGKWIESAGKETFQALNPATGELLPEQFPVSPWSEIKEAIQAAAVAASAVKQWPGERFARFLEDYAIEIEARADALVEAAHLETAYPVSPRIKDVELPRTSNQLRTAAQAARTGAWKQATIDTASNIRSEFGPLGPIAIFGPNNFPLAFNGMAGGDFAAAVAAGNPVITKGHPAHPATTRILAEAAYMAAEKTQMPPGFVQLLYQMDYKDGEKLVSHPLMGATAFTGSRQGGLALKAAADKAGKPIYLELSSINPIFLLPEVLEEKGESLAEEFTGSCLMGTGQFCTNPGLVVVPATSAGQDFIKSVTEKFKAAPTGTLLAKNVEQNLLDGIRTLKAAGAELLTGGEAVDGDRLTCQNTLLKVSAADFLKNAEALQSEAFGNASLLVVADDVKQMLAIAESLEGNLTGCLYSESTGKDDAAYDQVAPVLRQKVGRLLNDKMPTGVAVVPSMNHGGPYPSTGHPGFTSVGIPASLVRFGMLQCYDNVRPHRLPATLQDKNPTGETSRLIDGEWTVADVSNS</sequence>
<dbReference type="Proteomes" id="UP000317178">
    <property type="component" value="Chromosome"/>
</dbReference>
<evidence type="ECO:0000256" key="1">
    <source>
        <dbReference type="ARBA" id="ARBA00023002"/>
    </source>
</evidence>
<evidence type="ECO:0000313" key="3">
    <source>
        <dbReference type="EMBL" id="QDU81959.1"/>
    </source>
</evidence>
<dbReference type="OrthoDB" id="9770537at2"/>
<dbReference type="Gene3D" id="3.40.605.10">
    <property type="entry name" value="Aldehyde Dehydrogenase, Chain A, domain 1"/>
    <property type="match status" value="1"/>
</dbReference>
<protein>
    <submittedName>
        <fullName evidence="3">NADP-dependent fatty aldehyde dehydrogenase</fullName>
        <ecNumber evidence="3">1.2.1.4</ecNumber>
    </submittedName>
</protein>
<dbReference type="PANTHER" id="PTHR43353">
    <property type="entry name" value="SUCCINATE-SEMIALDEHYDE DEHYDROGENASE, MITOCHONDRIAL"/>
    <property type="match status" value="1"/>
</dbReference>
<dbReference type="RefSeq" id="WP_144997737.1">
    <property type="nucleotide sequence ID" value="NZ_CP036281.1"/>
</dbReference>
<dbReference type="PANTHER" id="PTHR43353:SF3">
    <property type="entry name" value="ALDEHYDE DEHYDROGENASE-RELATED"/>
    <property type="match status" value="1"/>
</dbReference>
<dbReference type="EC" id="1.2.1.4" evidence="3"/>
<dbReference type="InterPro" id="IPR044151">
    <property type="entry name" value="ALDH_KGSADH"/>
</dbReference>